<evidence type="ECO:0000256" key="1">
    <source>
        <dbReference type="SAM" id="Phobius"/>
    </source>
</evidence>
<organism evidence="2 3">
    <name type="scientific">Cuscuta europaea</name>
    <name type="common">European dodder</name>
    <dbReference type="NCBI Taxonomy" id="41803"/>
    <lineage>
        <taxon>Eukaryota</taxon>
        <taxon>Viridiplantae</taxon>
        <taxon>Streptophyta</taxon>
        <taxon>Embryophyta</taxon>
        <taxon>Tracheophyta</taxon>
        <taxon>Spermatophyta</taxon>
        <taxon>Magnoliopsida</taxon>
        <taxon>eudicotyledons</taxon>
        <taxon>Gunneridae</taxon>
        <taxon>Pentapetalae</taxon>
        <taxon>asterids</taxon>
        <taxon>lamiids</taxon>
        <taxon>Solanales</taxon>
        <taxon>Convolvulaceae</taxon>
        <taxon>Cuscuteae</taxon>
        <taxon>Cuscuta</taxon>
        <taxon>Cuscuta subgen. Cuscuta</taxon>
    </lineage>
</organism>
<evidence type="ECO:0000313" key="3">
    <source>
        <dbReference type="Proteomes" id="UP001152484"/>
    </source>
</evidence>
<keyword evidence="3" id="KW-1185">Reference proteome</keyword>
<accession>A0A9P0ZDU7</accession>
<proteinExistence type="predicted"/>
<dbReference type="EMBL" id="CAMAPE010000035">
    <property type="protein sequence ID" value="CAH9096671.1"/>
    <property type="molecule type" value="Genomic_DNA"/>
</dbReference>
<name>A0A9P0ZDU7_CUSEU</name>
<feature type="transmembrane region" description="Helical" evidence="1">
    <location>
        <begin position="32"/>
        <end position="51"/>
    </location>
</feature>
<protein>
    <submittedName>
        <fullName evidence="2">Uncharacterized protein</fullName>
    </submittedName>
</protein>
<keyword evidence="1" id="KW-1133">Transmembrane helix</keyword>
<dbReference type="Proteomes" id="UP001152484">
    <property type="component" value="Unassembled WGS sequence"/>
</dbReference>
<gene>
    <name evidence="2" type="ORF">CEURO_LOCUS13497</name>
</gene>
<keyword evidence="1" id="KW-0812">Transmembrane</keyword>
<dbReference type="AlphaFoldDB" id="A0A9P0ZDU7"/>
<sequence length="170" mass="20141">MPKWIYDFFFLSFCFFSQALYAQLVRTHTCNIFFIFSLSFLLLSFFLNFFLSSLWSFCSTCFSNLCSSSASSSAVSGEFVYFPVKFFRFLLFRRWPGPNSSKLGVGTDGRLCWVIFNQNFDKLKLIKKENYIWTGSRIRTIRRMTNEQIRVKFNVLFECVVLITIRMSYL</sequence>
<keyword evidence="1" id="KW-0472">Membrane</keyword>
<comment type="caution">
    <text evidence="2">The sequence shown here is derived from an EMBL/GenBank/DDBJ whole genome shotgun (WGS) entry which is preliminary data.</text>
</comment>
<evidence type="ECO:0000313" key="2">
    <source>
        <dbReference type="EMBL" id="CAH9096671.1"/>
    </source>
</evidence>
<reference evidence="2" key="1">
    <citation type="submission" date="2022-07" db="EMBL/GenBank/DDBJ databases">
        <authorList>
            <person name="Macas J."/>
            <person name="Novak P."/>
            <person name="Neumann P."/>
        </authorList>
    </citation>
    <scope>NUCLEOTIDE SEQUENCE</scope>
</reference>